<dbReference type="PANTHER" id="PTHR41709:SF2">
    <property type="entry name" value="CIRCADIAN CLOCK PROTEIN KAIB2"/>
    <property type="match status" value="1"/>
</dbReference>
<evidence type="ECO:0000313" key="2">
    <source>
        <dbReference type="EMBL" id="AFZ20606.1"/>
    </source>
</evidence>
<dbReference type="Gene3D" id="3.40.30.10">
    <property type="entry name" value="Glutaredoxin"/>
    <property type="match status" value="1"/>
</dbReference>
<proteinExistence type="predicted"/>
<name>K9WLD8_9CYAN</name>
<dbReference type="GO" id="GO:0048511">
    <property type="term" value="P:rhythmic process"/>
    <property type="evidence" value="ECO:0007669"/>
    <property type="project" value="InterPro"/>
</dbReference>
<keyword evidence="3" id="KW-1185">Reference proteome</keyword>
<organism evidence="2 3">
    <name type="scientific">Allocoleopsis franciscana PCC 7113</name>
    <dbReference type="NCBI Taxonomy" id="1173027"/>
    <lineage>
        <taxon>Bacteria</taxon>
        <taxon>Bacillati</taxon>
        <taxon>Cyanobacteriota</taxon>
        <taxon>Cyanophyceae</taxon>
        <taxon>Coleofasciculales</taxon>
        <taxon>Coleofasciculaceae</taxon>
        <taxon>Allocoleopsis</taxon>
        <taxon>Allocoleopsis franciscana</taxon>
    </lineage>
</organism>
<dbReference type="CDD" id="cd02978">
    <property type="entry name" value="KaiB_like"/>
    <property type="match status" value="1"/>
</dbReference>
<dbReference type="Pfam" id="PF07689">
    <property type="entry name" value="KaiB"/>
    <property type="match status" value="1"/>
</dbReference>
<sequence length="126" mass="14673">MARYSSIVMKNSREGEDISSGFITNQEETLEQSYVDLELEQYRFRLYVAGNSPKSLRAIRNLKKICDEHLPGHYEIEIIDIYQRPELLEQEQIFAIPTLIKKLPLPLQRLIGDMTNTEEVVLYLGL</sequence>
<dbReference type="Proteomes" id="UP000010471">
    <property type="component" value="Chromosome"/>
</dbReference>
<dbReference type="STRING" id="1173027.Mic7113_4945"/>
<evidence type="ECO:0000259" key="1">
    <source>
        <dbReference type="SMART" id="SM01248"/>
    </source>
</evidence>
<gene>
    <name evidence="2" type="ORF">Mic7113_4945</name>
</gene>
<dbReference type="eggNOG" id="COG4251">
    <property type="taxonomic scope" value="Bacteria"/>
</dbReference>
<reference evidence="2 3" key="1">
    <citation type="submission" date="2012-06" db="EMBL/GenBank/DDBJ databases">
        <title>Finished chromosome of genome of Microcoleus sp. PCC 7113.</title>
        <authorList>
            <consortium name="US DOE Joint Genome Institute"/>
            <person name="Gugger M."/>
            <person name="Coursin T."/>
            <person name="Rippka R."/>
            <person name="Tandeau De Marsac N."/>
            <person name="Huntemann M."/>
            <person name="Wei C.-L."/>
            <person name="Han J."/>
            <person name="Detter J.C."/>
            <person name="Han C."/>
            <person name="Tapia R."/>
            <person name="Chen A."/>
            <person name="Kyrpides N."/>
            <person name="Mavromatis K."/>
            <person name="Markowitz V."/>
            <person name="Szeto E."/>
            <person name="Ivanova N."/>
            <person name="Pagani I."/>
            <person name="Pati A."/>
            <person name="Goodwin L."/>
            <person name="Nordberg H.P."/>
            <person name="Cantor M.N."/>
            <person name="Hua S.X."/>
            <person name="Woyke T."/>
            <person name="Kerfeld C.A."/>
        </authorList>
    </citation>
    <scope>NUCLEOTIDE SEQUENCE [LARGE SCALE GENOMIC DNA]</scope>
    <source>
        <strain evidence="2 3">PCC 7113</strain>
    </source>
</reference>
<feature type="domain" description="KaiB" evidence="1">
    <location>
        <begin position="45"/>
        <end position="126"/>
    </location>
</feature>
<dbReference type="InterPro" id="IPR011649">
    <property type="entry name" value="KaiB_domain"/>
</dbReference>
<dbReference type="HOGENOM" id="CLU_144073_1_1_3"/>
<dbReference type="AlphaFoldDB" id="K9WLD8"/>
<protein>
    <submittedName>
        <fullName evidence="2">KaiB domain-containing protein</fullName>
    </submittedName>
</protein>
<dbReference type="KEGG" id="mic:Mic7113_4945"/>
<dbReference type="EMBL" id="CP003630">
    <property type="protein sequence ID" value="AFZ20606.1"/>
    <property type="molecule type" value="Genomic_DNA"/>
</dbReference>
<dbReference type="SUPFAM" id="SSF52833">
    <property type="entry name" value="Thioredoxin-like"/>
    <property type="match status" value="1"/>
</dbReference>
<dbReference type="PANTHER" id="PTHR41709">
    <property type="entry name" value="KAIB-LIKE PROTEIN 1"/>
    <property type="match status" value="1"/>
</dbReference>
<evidence type="ECO:0000313" key="3">
    <source>
        <dbReference type="Proteomes" id="UP000010471"/>
    </source>
</evidence>
<dbReference type="InterPro" id="IPR039022">
    <property type="entry name" value="KaiB-like"/>
</dbReference>
<dbReference type="SMART" id="SM01248">
    <property type="entry name" value="KaiB"/>
    <property type="match status" value="1"/>
</dbReference>
<dbReference type="InterPro" id="IPR036249">
    <property type="entry name" value="Thioredoxin-like_sf"/>
</dbReference>
<dbReference type="RefSeq" id="WP_015184741.1">
    <property type="nucleotide sequence ID" value="NC_019738.1"/>
</dbReference>
<accession>K9WLD8</accession>